<feature type="region of interest" description="Disordered" evidence="11">
    <location>
        <begin position="793"/>
        <end position="822"/>
    </location>
</feature>
<dbReference type="NCBIfam" id="TIGR00763">
    <property type="entry name" value="lon"/>
    <property type="match status" value="1"/>
</dbReference>
<dbReference type="InterPro" id="IPR015947">
    <property type="entry name" value="PUA-like_sf"/>
</dbReference>
<evidence type="ECO:0000256" key="7">
    <source>
        <dbReference type="ARBA" id="ARBA00022840"/>
    </source>
</evidence>
<keyword evidence="6" id="KW-0720">Serine protease</keyword>
<dbReference type="InterPro" id="IPR003111">
    <property type="entry name" value="Lon_prtase_N"/>
</dbReference>
<evidence type="ECO:0000256" key="5">
    <source>
        <dbReference type="ARBA" id="ARBA00022801"/>
    </source>
</evidence>
<evidence type="ECO:0000256" key="9">
    <source>
        <dbReference type="ARBA" id="ARBA00050665"/>
    </source>
</evidence>
<dbReference type="SMART" id="SM00464">
    <property type="entry name" value="LON"/>
    <property type="match status" value="1"/>
</dbReference>
<reference evidence="14" key="1">
    <citation type="submission" date="2018-06" db="EMBL/GenBank/DDBJ databases">
        <authorList>
            <person name="Zhirakovskaya E."/>
        </authorList>
    </citation>
    <scope>NUCLEOTIDE SEQUENCE</scope>
</reference>
<dbReference type="GO" id="GO:0004176">
    <property type="term" value="F:ATP-dependent peptidase activity"/>
    <property type="evidence" value="ECO:0007669"/>
    <property type="project" value="InterPro"/>
</dbReference>
<dbReference type="Pfam" id="PF22667">
    <property type="entry name" value="Lon_lid"/>
    <property type="match status" value="1"/>
</dbReference>
<dbReference type="InterPro" id="IPR054594">
    <property type="entry name" value="Lon_lid"/>
</dbReference>
<dbReference type="Gene3D" id="3.30.230.10">
    <property type="match status" value="1"/>
</dbReference>
<keyword evidence="7" id="KW-0067">ATP-binding</keyword>
<proteinExistence type="inferred from homology"/>
<evidence type="ECO:0000256" key="11">
    <source>
        <dbReference type="SAM" id="MobiDB-lite"/>
    </source>
</evidence>
<evidence type="ECO:0000313" key="14">
    <source>
        <dbReference type="EMBL" id="VAX18476.1"/>
    </source>
</evidence>
<dbReference type="PROSITE" id="PS51786">
    <property type="entry name" value="LON_PROTEOLYTIC"/>
    <property type="match status" value="1"/>
</dbReference>
<dbReference type="GO" id="GO:0004252">
    <property type="term" value="F:serine-type endopeptidase activity"/>
    <property type="evidence" value="ECO:0007669"/>
    <property type="project" value="UniProtKB-EC"/>
</dbReference>
<dbReference type="Pfam" id="PF05362">
    <property type="entry name" value="Lon_C"/>
    <property type="match status" value="1"/>
</dbReference>
<dbReference type="Gene3D" id="2.30.130.40">
    <property type="entry name" value="LON domain-like"/>
    <property type="match status" value="1"/>
</dbReference>
<dbReference type="EC" id="3.4.21.53" evidence="10"/>
<evidence type="ECO:0000256" key="2">
    <source>
        <dbReference type="ARBA" id="ARBA00022490"/>
    </source>
</evidence>
<dbReference type="InterPro" id="IPR003593">
    <property type="entry name" value="AAA+_ATPase"/>
</dbReference>
<dbReference type="PRINTS" id="PR00830">
    <property type="entry name" value="ENDOLAPTASE"/>
</dbReference>
<evidence type="ECO:0000256" key="3">
    <source>
        <dbReference type="ARBA" id="ARBA00022670"/>
    </source>
</evidence>
<dbReference type="GO" id="GO:0030163">
    <property type="term" value="P:protein catabolic process"/>
    <property type="evidence" value="ECO:0007669"/>
    <property type="project" value="InterPro"/>
</dbReference>
<dbReference type="InterPro" id="IPR027065">
    <property type="entry name" value="Lon_Prtase"/>
</dbReference>
<accession>A0A3B1BJH2</accession>
<dbReference type="Gene3D" id="1.10.8.60">
    <property type="match status" value="1"/>
</dbReference>
<dbReference type="InterPro" id="IPR027417">
    <property type="entry name" value="P-loop_NTPase"/>
</dbReference>
<comment type="subcellular location">
    <subcellularLocation>
        <location evidence="1">Cytoplasm</location>
    </subcellularLocation>
</comment>
<dbReference type="PROSITE" id="PS01046">
    <property type="entry name" value="LON_SER"/>
    <property type="match status" value="1"/>
</dbReference>
<dbReference type="GO" id="GO:0016887">
    <property type="term" value="F:ATP hydrolysis activity"/>
    <property type="evidence" value="ECO:0007669"/>
    <property type="project" value="InterPro"/>
</dbReference>
<keyword evidence="8" id="KW-0346">Stress response</keyword>
<dbReference type="GO" id="GO:0006508">
    <property type="term" value="P:proteolysis"/>
    <property type="evidence" value="ECO:0007669"/>
    <property type="project" value="UniProtKB-KW"/>
</dbReference>
<dbReference type="EMBL" id="UOGC01000071">
    <property type="protein sequence ID" value="VAX18476.1"/>
    <property type="molecule type" value="Genomic_DNA"/>
</dbReference>
<comment type="catalytic activity">
    <reaction evidence="9">
        <text>Hydrolysis of proteins in presence of ATP.</text>
        <dbReference type="EC" id="3.4.21.53"/>
    </reaction>
</comment>
<dbReference type="InterPro" id="IPR004815">
    <property type="entry name" value="Lon_bac/euk-typ"/>
</dbReference>
<dbReference type="InterPro" id="IPR014721">
    <property type="entry name" value="Ribsml_uS5_D2-typ_fold_subgr"/>
</dbReference>
<name>A0A3B1BJH2_9ZZZZ</name>
<dbReference type="PROSITE" id="PS51787">
    <property type="entry name" value="LON_N"/>
    <property type="match status" value="1"/>
</dbReference>
<dbReference type="GO" id="GO:0005524">
    <property type="term" value="F:ATP binding"/>
    <property type="evidence" value="ECO:0007669"/>
    <property type="project" value="UniProtKB-KW"/>
</dbReference>
<evidence type="ECO:0000256" key="8">
    <source>
        <dbReference type="ARBA" id="ARBA00023016"/>
    </source>
</evidence>
<dbReference type="AlphaFoldDB" id="A0A3B1BJH2"/>
<dbReference type="InterPro" id="IPR046336">
    <property type="entry name" value="Lon_prtase_N_sf"/>
</dbReference>
<dbReference type="InterPro" id="IPR008269">
    <property type="entry name" value="Lon_proteolytic"/>
</dbReference>
<dbReference type="SUPFAM" id="SSF52540">
    <property type="entry name" value="P-loop containing nucleoside triphosphate hydrolases"/>
    <property type="match status" value="1"/>
</dbReference>
<feature type="domain" description="Lon N-terminal" evidence="13">
    <location>
        <begin position="22"/>
        <end position="215"/>
    </location>
</feature>
<dbReference type="SUPFAM" id="SSF54211">
    <property type="entry name" value="Ribosomal protein S5 domain 2-like"/>
    <property type="match status" value="1"/>
</dbReference>
<dbReference type="HAMAP" id="MF_01973">
    <property type="entry name" value="lon_bact"/>
    <property type="match status" value="1"/>
</dbReference>
<keyword evidence="2" id="KW-0963">Cytoplasm</keyword>
<evidence type="ECO:0000259" key="13">
    <source>
        <dbReference type="PROSITE" id="PS51787"/>
    </source>
</evidence>
<dbReference type="NCBIfam" id="NF008053">
    <property type="entry name" value="PRK10787.1"/>
    <property type="match status" value="1"/>
</dbReference>
<gene>
    <name evidence="14" type="ORF">MNBD_NITROSPINAE01-959</name>
</gene>
<feature type="domain" description="Lon proteolytic" evidence="12">
    <location>
        <begin position="610"/>
        <end position="791"/>
    </location>
</feature>
<organism evidence="14">
    <name type="scientific">hydrothermal vent metagenome</name>
    <dbReference type="NCBI Taxonomy" id="652676"/>
    <lineage>
        <taxon>unclassified sequences</taxon>
        <taxon>metagenomes</taxon>
        <taxon>ecological metagenomes</taxon>
    </lineage>
</organism>
<dbReference type="InterPro" id="IPR008268">
    <property type="entry name" value="Peptidase_S16_AS"/>
</dbReference>
<keyword evidence="5 14" id="KW-0378">Hydrolase</keyword>
<dbReference type="PANTHER" id="PTHR10046">
    <property type="entry name" value="ATP DEPENDENT LON PROTEASE FAMILY MEMBER"/>
    <property type="match status" value="1"/>
</dbReference>
<dbReference type="Gene3D" id="1.20.58.1480">
    <property type="match status" value="1"/>
</dbReference>
<evidence type="ECO:0000256" key="1">
    <source>
        <dbReference type="ARBA" id="ARBA00004496"/>
    </source>
</evidence>
<dbReference type="GO" id="GO:0005737">
    <property type="term" value="C:cytoplasm"/>
    <property type="evidence" value="ECO:0007669"/>
    <property type="project" value="UniProtKB-SubCell"/>
</dbReference>
<dbReference type="InterPro" id="IPR027543">
    <property type="entry name" value="Lon_bac"/>
</dbReference>
<dbReference type="Gene3D" id="1.20.5.5270">
    <property type="match status" value="1"/>
</dbReference>
<protein>
    <recommendedName>
        <fullName evidence="10">endopeptidase La</fullName>
        <ecNumber evidence="10">3.4.21.53</ecNumber>
    </recommendedName>
</protein>
<keyword evidence="4" id="KW-0547">Nucleotide-binding</keyword>
<evidence type="ECO:0000256" key="10">
    <source>
        <dbReference type="ARBA" id="ARBA00066743"/>
    </source>
</evidence>
<dbReference type="InterPro" id="IPR020568">
    <property type="entry name" value="Ribosomal_Su5_D2-typ_SF"/>
</dbReference>
<dbReference type="CDD" id="cd19500">
    <property type="entry name" value="RecA-like_Lon"/>
    <property type="match status" value="1"/>
</dbReference>
<sequence length="822" mass="91537">MLSNIDVMKKENTPDIPWDDTLPLLPLRDIVLFPGMIAPLFVGREKSILALDKCFEDKKFLMLSAQKDPATNDPQPDEIHEVGCVAEVTQILRLPEGTVKAIVEGRSRAIIKKLDTSGKYLVAKVERLEPDHTEDAEVKALTRAVKISFERYVKLNSQIPNETINTLTGIDKAGDLADLIAASVIASSEDKQKILEAVTLEERLESLAKLIQKEIEILQIERRVRNRVKKQMEKSQKDYYLTEQMRAIQKELGKDTGGRTEFEELREKIKASVMSKEAEEKALKELARLEQMPPMSAEGTVSRNYIDWLTDVPWSKRTRDKLDIKAAEKILNTDHYGLNKVKERILEYLAVRKLVNKMKGPILCFVGPPGVGKTSLGKSIARAMGRKFSRFSLGGVRDEAEIRGHRRTYIGSLPGRIVQSMKKTGVKNPVIMLDEIDKISSDFRGDPASALLEALDPEQNSAFNDHYLEVDYDLSEVMFITTANLLHTIPRPLLDRMEVIQISGYIDIEKQNIARRFLLPKQEKEHGLPAGNIEITDSALLKIIRNYTREAGVRNLERELAKLCRKKARKIAETSGVKKGVKIKKSHVDKNTLAELLGEIKFRDDQTGKKDEVGIATGLAWTETGGVTLRIETSVFTGKGKFILTGKLGEVMRESAQAALSYLRSKTGEFALPKGFHSNKDIHIHIPEGAIPKDGPSAGITLAVAMASAFLKIPVRHDVAMTGEITLRGDVLPIGGLKEKLLAALRAGIKIVLIPEENARDLKEVPANILKSLKVLIVKNMDEVLLHALAKPPAKRKKARSVSNKPTVKKGDTGRTPRPALN</sequence>
<dbReference type="Gene3D" id="3.40.50.300">
    <property type="entry name" value="P-loop containing nucleotide triphosphate hydrolases"/>
    <property type="match status" value="1"/>
</dbReference>
<keyword evidence="3 14" id="KW-0645">Protease</keyword>
<dbReference type="GO" id="GO:0043565">
    <property type="term" value="F:sequence-specific DNA binding"/>
    <property type="evidence" value="ECO:0007669"/>
    <property type="project" value="InterPro"/>
</dbReference>
<dbReference type="InterPro" id="IPR003959">
    <property type="entry name" value="ATPase_AAA_core"/>
</dbReference>
<evidence type="ECO:0000259" key="12">
    <source>
        <dbReference type="PROSITE" id="PS51786"/>
    </source>
</evidence>
<dbReference type="FunFam" id="1.20.5.5270:FF:000002">
    <property type="entry name" value="Lon protease homolog"/>
    <property type="match status" value="1"/>
</dbReference>
<dbReference type="Pfam" id="PF00004">
    <property type="entry name" value="AAA"/>
    <property type="match status" value="1"/>
</dbReference>
<evidence type="ECO:0000256" key="6">
    <source>
        <dbReference type="ARBA" id="ARBA00022825"/>
    </source>
</evidence>
<evidence type="ECO:0000256" key="4">
    <source>
        <dbReference type="ARBA" id="ARBA00022741"/>
    </source>
</evidence>
<dbReference type="FunFam" id="3.40.50.300:FF:000021">
    <property type="entry name" value="Lon protease homolog"/>
    <property type="match status" value="1"/>
</dbReference>
<dbReference type="Pfam" id="PF02190">
    <property type="entry name" value="LON_substr_bdg"/>
    <property type="match status" value="1"/>
</dbReference>
<dbReference type="SMART" id="SM00382">
    <property type="entry name" value="AAA"/>
    <property type="match status" value="1"/>
</dbReference>
<dbReference type="SUPFAM" id="SSF88697">
    <property type="entry name" value="PUA domain-like"/>
    <property type="match status" value="1"/>
</dbReference>
<dbReference type="PIRSF" id="PIRSF001174">
    <property type="entry name" value="Lon_proteas"/>
    <property type="match status" value="1"/>
</dbReference>